<accession>A0A6J8EBX9</accession>
<evidence type="ECO:0000313" key="6">
    <source>
        <dbReference type="Proteomes" id="UP000507470"/>
    </source>
</evidence>
<dbReference type="GO" id="GO:0015074">
    <property type="term" value="P:DNA integration"/>
    <property type="evidence" value="ECO:0007669"/>
    <property type="project" value="InterPro"/>
</dbReference>
<dbReference type="InterPro" id="IPR036397">
    <property type="entry name" value="RNaseH_sf"/>
</dbReference>
<evidence type="ECO:0000259" key="3">
    <source>
        <dbReference type="PROSITE" id="PS50878"/>
    </source>
</evidence>
<dbReference type="Gene3D" id="3.10.10.10">
    <property type="entry name" value="HIV Type 1 Reverse Transcriptase, subunit A, domain 1"/>
    <property type="match status" value="1"/>
</dbReference>
<dbReference type="EMBL" id="CACVKT020008842">
    <property type="protein sequence ID" value="CAC5417990.1"/>
    <property type="molecule type" value="Genomic_DNA"/>
</dbReference>
<dbReference type="PROSITE" id="PS50994">
    <property type="entry name" value="INTEGRASE"/>
    <property type="match status" value="1"/>
</dbReference>
<dbReference type="GO" id="GO:0003824">
    <property type="term" value="F:catalytic activity"/>
    <property type="evidence" value="ECO:0007669"/>
    <property type="project" value="UniProtKB-KW"/>
</dbReference>
<dbReference type="InterPro" id="IPR001584">
    <property type="entry name" value="Integrase_cat-core"/>
</dbReference>
<sequence length="1002" mass="114553">MSYPLPVIDDILAVLDKAKYMTSLDMKSGFWQVLMSDKDREKTAFGCFRGLYEYNVMPFGLQNSPAVFSRLMEIVLEGLPFAVAYIDDILIYSSTLDEHLSHIQQVFDRLRKHGLKLKLKKCQFLKNETNYLGFKITGNGIKPDTEKVETIRSLPAPINVKEVRSFIGMLSYYRRFVPNFSKISIPLVELTKKYAKFNWTDECQRAFEYLKDSLTVIPLLAYPDLTKRYTLYMDASDDTIGACLTQPCNDNEEVLYGTIKKTDDEDIEIDISNKAYEINTINSNEIDPKKFASCSYKETDTLTLKDFVVSGYDMKYEQSLDKELALIISQMKNGKASKSVESKYILIDEIMYYISKADTEPVLRLYVPLQLRDEVVKQYHDQDHLGVDKTYDAIKGKYFWPKLYKELHEYVNSCITCQKRSSYHAKPKLQETDIPPFPFAKIAIDLSGPYPRSLSGNKYIISFIDLYSGYPECFAVPDKCAENVVHLLLEEIIPKHSFPLQILTDNGGENTSYMVRETLQELNISHVTTSFYSPGSNGKVERIIEQRSPVSFIIKNQLNGNTTKVHAQHLKPAPVNEWTIPKLGQADKDKQLRKTTYVVPPESSDKESENETDSENSSMEGVEQTRDKLIRRYKNERESSSGEDDIPVMELTKRVKYRKKRIKAQYENTTDEEDNISLLELQNNLKSRATTFETRSISLDANSSENEAMSVNHFIENPANAVQRNRLGREKHGGGGTKAEDMGRTAGLIILTLLFGFGELAFISDNIVFDKVNTVTTTRSKWLVTFIIDLKPFEGFLNRISHDMVKSSALAQTVLRRYEQPGKEHFYNTFSNLEQEFNLLMDMHRSITDSFDDFKTLHRHRRSVLPFIGSAMSFLFGTLTEDDINLIKGNVRTLAQNQKKISHILTENLSILNITRLEVLSFSYYVNIEKKLPCSAKRGSGCKMQNVAPKYDRVSQLVSAKTEGDVNTSRDVPSAPMLDNSKEEVANNLYPLLKLAEQTVRI</sequence>
<dbReference type="FunFam" id="1.10.340.70:FF:000001">
    <property type="entry name" value="Retrovirus-related Pol polyprotein from transposon gypsy-like Protein"/>
    <property type="match status" value="1"/>
</dbReference>
<dbReference type="Pfam" id="PF00078">
    <property type="entry name" value="RVT_1"/>
    <property type="match status" value="1"/>
</dbReference>
<name>A0A6J8EBX9_MYTCO</name>
<gene>
    <name evidence="5" type="ORF">MCOR_50456</name>
</gene>
<feature type="domain" description="Integrase catalytic" evidence="4">
    <location>
        <begin position="434"/>
        <end position="545"/>
    </location>
</feature>
<dbReference type="InterPro" id="IPR000477">
    <property type="entry name" value="RT_dom"/>
</dbReference>
<dbReference type="CDD" id="cd01647">
    <property type="entry name" value="RT_LTR"/>
    <property type="match status" value="1"/>
</dbReference>
<organism evidence="5 6">
    <name type="scientific">Mytilus coruscus</name>
    <name type="common">Sea mussel</name>
    <dbReference type="NCBI Taxonomy" id="42192"/>
    <lineage>
        <taxon>Eukaryota</taxon>
        <taxon>Metazoa</taxon>
        <taxon>Spiralia</taxon>
        <taxon>Lophotrochozoa</taxon>
        <taxon>Mollusca</taxon>
        <taxon>Bivalvia</taxon>
        <taxon>Autobranchia</taxon>
        <taxon>Pteriomorphia</taxon>
        <taxon>Mytilida</taxon>
        <taxon>Mytiloidea</taxon>
        <taxon>Mytilidae</taxon>
        <taxon>Mytilinae</taxon>
        <taxon>Mytilus</taxon>
    </lineage>
</organism>
<dbReference type="SUPFAM" id="SSF53098">
    <property type="entry name" value="Ribonuclease H-like"/>
    <property type="match status" value="1"/>
</dbReference>
<dbReference type="Pfam" id="PF00665">
    <property type="entry name" value="rve"/>
    <property type="match status" value="1"/>
</dbReference>
<dbReference type="PANTHER" id="PTHR37984">
    <property type="entry name" value="PROTEIN CBG26694"/>
    <property type="match status" value="1"/>
</dbReference>
<dbReference type="InterPro" id="IPR043128">
    <property type="entry name" value="Rev_trsase/Diguanyl_cyclase"/>
</dbReference>
<evidence type="ECO:0000256" key="2">
    <source>
        <dbReference type="SAM" id="MobiDB-lite"/>
    </source>
</evidence>
<dbReference type="FunFam" id="3.30.70.270:FF:000026">
    <property type="entry name" value="Transposon Ty3-G Gag-Pol polyprotein"/>
    <property type="match status" value="1"/>
</dbReference>
<proteinExistence type="predicted"/>
<dbReference type="Pfam" id="PF17919">
    <property type="entry name" value="RT_RNaseH_2"/>
    <property type="match status" value="1"/>
</dbReference>
<dbReference type="PANTHER" id="PTHR37984:SF5">
    <property type="entry name" value="PROTEIN NYNRIN-LIKE"/>
    <property type="match status" value="1"/>
</dbReference>
<dbReference type="InterPro" id="IPR041588">
    <property type="entry name" value="Integrase_H2C2"/>
</dbReference>
<dbReference type="InterPro" id="IPR041577">
    <property type="entry name" value="RT_RNaseH_2"/>
</dbReference>
<dbReference type="InterPro" id="IPR012337">
    <property type="entry name" value="RNaseH-like_sf"/>
</dbReference>
<dbReference type="AlphaFoldDB" id="A0A6J8EBX9"/>
<dbReference type="Gene3D" id="1.10.340.70">
    <property type="match status" value="1"/>
</dbReference>
<keyword evidence="1" id="KW-0511">Multifunctional enzyme</keyword>
<dbReference type="InterPro" id="IPR043502">
    <property type="entry name" value="DNA/RNA_pol_sf"/>
</dbReference>
<dbReference type="PROSITE" id="PS50878">
    <property type="entry name" value="RT_POL"/>
    <property type="match status" value="1"/>
</dbReference>
<reference evidence="5 6" key="1">
    <citation type="submission" date="2020-06" db="EMBL/GenBank/DDBJ databases">
        <authorList>
            <person name="Li R."/>
            <person name="Bekaert M."/>
        </authorList>
    </citation>
    <scope>NUCLEOTIDE SEQUENCE [LARGE SCALE GENOMIC DNA]</scope>
    <source>
        <strain evidence="6">wild</strain>
    </source>
</reference>
<feature type="domain" description="Reverse transcriptase" evidence="3">
    <location>
        <begin position="1"/>
        <end position="136"/>
    </location>
</feature>
<dbReference type="Proteomes" id="UP000507470">
    <property type="component" value="Unassembled WGS sequence"/>
</dbReference>
<evidence type="ECO:0000256" key="1">
    <source>
        <dbReference type="ARBA" id="ARBA00023268"/>
    </source>
</evidence>
<evidence type="ECO:0000313" key="5">
    <source>
        <dbReference type="EMBL" id="CAC5417990.1"/>
    </source>
</evidence>
<feature type="region of interest" description="Disordered" evidence="2">
    <location>
        <begin position="576"/>
        <end position="627"/>
    </location>
</feature>
<dbReference type="OrthoDB" id="6115152at2759"/>
<dbReference type="Gene3D" id="3.30.420.10">
    <property type="entry name" value="Ribonuclease H-like superfamily/Ribonuclease H"/>
    <property type="match status" value="1"/>
</dbReference>
<dbReference type="SUPFAM" id="SSF56672">
    <property type="entry name" value="DNA/RNA polymerases"/>
    <property type="match status" value="1"/>
</dbReference>
<dbReference type="GO" id="GO:0003676">
    <property type="term" value="F:nucleic acid binding"/>
    <property type="evidence" value="ECO:0007669"/>
    <property type="project" value="InterPro"/>
</dbReference>
<dbReference type="Gene3D" id="3.30.70.270">
    <property type="match status" value="2"/>
</dbReference>
<keyword evidence="6" id="KW-1185">Reference proteome</keyword>
<protein>
    <submittedName>
        <fullName evidence="5">Transposon Ty3-G Gag-Pol polyprotein,Transposon Ty3-I Gag-Pol polyprotein,Retrovirus-related Pol polyprotein from transposon 297,Retrovirus-related Pol polyprotein from transposon 17.6</fullName>
    </submittedName>
</protein>
<dbReference type="InterPro" id="IPR050951">
    <property type="entry name" value="Retrovirus_Pol_polyprotein"/>
</dbReference>
<dbReference type="Pfam" id="PF17921">
    <property type="entry name" value="Integrase_H2C2"/>
    <property type="match status" value="1"/>
</dbReference>
<evidence type="ECO:0000259" key="4">
    <source>
        <dbReference type="PROSITE" id="PS50994"/>
    </source>
</evidence>